<reference evidence="1" key="1">
    <citation type="submission" date="2018-11" db="EMBL/GenBank/DDBJ databases">
        <authorList>
            <person name="Alioto T."/>
            <person name="Alioto T."/>
        </authorList>
    </citation>
    <scope>NUCLEOTIDE SEQUENCE</scope>
</reference>
<evidence type="ECO:0008006" key="3">
    <source>
        <dbReference type="Google" id="ProtNLM"/>
    </source>
</evidence>
<sequence>MRDLVKKSSKNLKDSPFGISEQLPLEIQKRRKEKLPLLKELRSRDIKAYFVKDKLFVGERVCLEYKEKGSFLVCGDLNSRIGEIDDVLSNDNLDLYLESVDHVETPIVPKRHSVDKTVNAFGRKLLQLCYNTELTIANGRLGNRVGKFTFCTMNGRSVNDYLLVSPSDYKLIKNFDVLNFNEFSDHAPLLFELEFRNFRPELSFPKIRNYIKWDIKRSNEYIDIIQQEQNNLLSLVNNITNTNNLNHAVKEFTNILFDSAHKVFGAVCDLEDQKLYTDLKILPLLNFLHQRLLTIYLTKKS</sequence>
<comment type="caution">
    <text evidence="1">The sequence shown here is derived from an EMBL/GenBank/DDBJ whole genome shotgun (WGS) entry which is preliminary data.</text>
</comment>
<dbReference type="OrthoDB" id="6146264at2759"/>
<protein>
    <recommendedName>
        <fullName evidence="3">Endonuclease/exonuclease/phosphatase domain-containing protein</fullName>
    </recommendedName>
</protein>
<organism evidence="1 2">
    <name type="scientific">Mytilus galloprovincialis</name>
    <name type="common">Mediterranean mussel</name>
    <dbReference type="NCBI Taxonomy" id="29158"/>
    <lineage>
        <taxon>Eukaryota</taxon>
        <taxon>Metazoa</taxon>
        <taxon>Spiralia</taxon>
        <taxon>Lophotrochozoa</taxon>
        <taxon>Mollusca</taxon>
        <taxon>Bivalvia</taxon>
        <taxon>Autobranchia</taxon>
        <taxon>Pteriomorphia</taxon>
        <taxon>Mytilida</taxon>
        <taxon>Mytiloidea</taxon>
        <taxon>Mytilidae</taxon>
        <taxon>Mytilinae</taxon>
        <taxon>Mytilus</taxon>
    </lineage>
</organism>
<dbReference type="AlphaFoldDB" id="A0A8B6DNL9"/>
<proteinExistence type="predicted"/>
<gene>
    <name evidence="1" type="ORF">MGAL_10B043167</name>
</gene>
<dbReference type="Gene3D" id="3.60.10.10">
    <property type="entry name" value="Endonuclease/exonuclease/phosphatase"/>
    <property type="match status" value="1"/>
</dbReference>
<evidence type="ECO:0000313" key="1">
    <source>
        <dbReference type="EMBL" id="VDI22079.1"/>
    </source>
</evidence>
<evidence type="ECO:0000313" key="2">
    <source>
        <dbReference type="Proteomes" id="UP000596742"/>
    </source>
</evidence>
<dbReference type="SUPFAM" id="SSF56219">
    <property type="entry name" value="DNase I-like"/>
    <property type="match status" value="1"/>
</dbReference>
<name>A0A8B6DNL9_MYTGA</name>
<accession>A0A8B6DNL9</accession>
<keyword evidence="2" id="KW-1185">Reference proteome</keyword>
<dbReference type="InterPro" id="IPR036691">
    <property type="entry name" value="Endo/exonu/phosph_ase_sf"/>
</dbReference>
<dbReference type="Proteomes" id="UP000596742">
    <property type="component" value="Unassembled WGS sequence"/>
</dbReference>
<dbReference type="EMBL" id="UYJE01003750">
    <property type="protein sequence ID" value="VDI22079.1"/>
    <property type="molecule type" value="Genomic_DNA"/>
</dbReference>